<dbReference type="Pfam" id="PF00636">
    <property type="entry name" value="Ribonuclease_3"/>
    <property type="match status" value="1"/>
</dbReference>
<dbReference type="InterPro" id="IPR036389">
    <property type="entry name" value="RNase_III_sf"/>
</dbReference>
<protein>
    <recommendedName>
        <fullName evidence="1">RNase III domain-containing protein</fullName>
    </recommendedName>
</protein>
<name>A0A5J4V8I9_9EUKA</name>
<dbReference type="SUPFAM" id="SSF69065">
    <property type="entry name" value="RNase III domain-like"/>
    <property type="match status" value="1"/>
</dbReference>
<accession>A0A5J4V8I9</accession>
<dbReference type="Proteomes" id="UP000324800">
    <property type="component" value="Unassembled WGS sequence"/>
</dbReference>
<dbReference type="EMBL" id="SNRW01008912">
    <property type="protein sequence ID" value="KAA6378804.1"/>
    <property type="molecule type" value="Genomic_DNA"/>
</dbReference>
<dbReference type="PROSITE" id="PS50142">
    <property type="entry name" value="RNASE_3_2"/>
    <property type="match status" value="1"/>
</dbReference>
<dbReference type="InterPro" id="IPR000999">
    <property type="entry name" value="RNase_III_dom"/>
</dbReference>
<evidence type="ECO:0000259" key="1">
    <source>
        <dbReference type="PROSITE" id="PS50142"/>
    </source>
</evidence>
<feature type="domain" description="RNase III" evidence="1">
    <location>
        <begin position="1"/>
        <end position="145"/>
    </location>
</feature>
<dbReference type="AlphaFoldDB" id="A0A5J4V8I9"/>
<sequence length="228" mass="26916">MDKNVGMMTRRVRLGLRERIIELKTEVLKHCFKFGSSEFEVEEFHGDAVLEYRMSLAILDRQRNLTEIELTSFRTQSVKNQTLELVFDKLEIYNKVMTKEEQDKFEIARNELNARKRIGNDSLKAWKIKADVIECIIGALYQAQSRGTRMPSQDEIQAREALIMLIDEIYLQGQLFFREQRRDIWRAMNMNIEAPPVMLDVNGEPLYRLPPQIQQKYGQQQQGINRQM</sequence>
<dbReference type="CDD" id="cd00593">
    <property type="entry name" value="RIBOc"/>
    <property type="match status" value="1"/>
</dbReference>
<dbReference type="Gene3D" id="1.10.1520.10">
    <property type="entry name" value="Ribonuclease III domain"/>
    <property type="match status" value="1"/>
</dbReference>
<evidence type="ECO:0000313" key="3">
    <source>
        <dbReference type="Proteomes" id="UP000324800"/>
    </source>
</evidence>
<organism evidence="2 3">
    <name type="scientific">Streblomastix strix</name>
    <dbReference type="NCBI Taxonomy" id="222440"/>
    <lineage>
        <taxon>Eukaryota</taxon>
        <taxon>Metamonada</taxon>
        <taxon>Preaxostyla</taxon>
        <taxon>Oxymonadida</taxon>
        <taxon>Streblomastigidae</taxon>
        <taxon>Streblomastix</taxon>
    </lineage>
</organism>
<gene>
    <name evidence="2" type="ORF">EZS28_025669</name>
</gene>
<dbReference type="GO" id="GO:0006396">
    <property type="term" value="P:RNA processing"/>
    <property type="evidence" value="ECO:0007669"/>
    <property type="project" value="InterPro"/>
</dbReference>
<dbReference type="SMART" id="SM00535">
    <property type="entry name" value="RIBOc"/>
    <property type="match status" value="1"/>
</dbReference>
<dbReference type="GO" id="GO:0004525">
    <property type="term" value="F:ribonuclease III activity"/>
    <property type="evidence" value="ECO:0007669"/>
    <property type="project" value="InterPro"/>
</dbReference>
<reference evidence="2 3" key="1">
    <citation type="submission" date="2019-03" db="EMBL/GenBank/DDBJ databases">
        <title>Single cell metagenomics reveals metabolic interactions within the superorganism composed of flagellate Streblomastix strix and complex community of Bacteroidetes bacteria on its surface.</title>
        <authorList>
            <person name="Treitli S.C."/>
            <person name="Kolisko M."/>
            <person name="Husnik F."/>
            <person name="Keeling P."/>
            <person name="Hampl V."/>
        </authorList>
    </citation>
    <scope>NUCLEOTIDE SEQUENCE [LARGE SCALE GENOMIC DNA]</scope>
    <source>
        <strain evidence="2">ST1C</strain>
    </source>
</reference>
<evidence type="ECO:0000313" key="2">
    <source>
        <dbReference type="EMBL" id="KAA6378804.1"/>
    </source>
</evidence>
<comment type="caution">
    <text evidence="2">The sequence shown here is derived from an EMBL/GenBank/DDBJ whole genome shotgun (WGS) entry which is preliminary data.</text>
</comment>
<proteinExistence type="predicted"/>